<organism evidence="1 2">
    <name type="scientific">Amniculicola lignicola CBS 123094</name>
    <dbReference type="NCBI Taxonomy" id="1392246"/>
    <lineage>
        <taxon>Eukaryota</taxon>
        <taxon>Fungi</taxon>
        <taxon>Dikarya</taxon>
        <taxon>Ascomycota</taxon>
        <taxon>Pezizomycotina</taxon>
        <taxon>Dothideomycetes</taxon>
        <taxon>Pleosporomycetidae</taxon>
        <taxon>Pleosporales</taxon>
        <taxon>Amniculicolaceae</taxon>
        <taxon>Amniculicola</taxon>
    </lineage>
</organism>
<dbReference type="EMBL" id="ML977567">
    <property type="protein sequence ID" value="KAF2004509.1"/>
    <property type="molecule type" value="Genomic_DNA"/>
</dbReference>
<evidence type="ECO:0000313" key="1">
    <source>
        <dbReference type="EMBL" id="KAF2004509.1"/>
    </source>
</evidence>
<proteinExistence type="predicted"/>
<dbReference type="OrthoDB" id="3799678at2759"/>
<reference evidence="1" key="1">
    <citation type="journal article" date="2020" name="Stud. Mycol.">
        <title>101 Dothideomycetes genomes: a test case for predicting lifestyles and emergence of pathogens.</title>
        <authorList>
            <person name="Haridas S."/>
            <person name="Albert R."/>
            <person name="Binder M."/>
            <person name="Bloem J."/>
            <person name="Labutti K."/>
            <person name="Salamov A."/>
            <person name="Andreopoulos B."/>
            <person name="Baker S."/>
            <person name="Barry K."/>
            <person name="Bills G."/>
            <person name="Bluhm B."/>
            <person name="Cannon C."/>
            <person name="Castanera R."/>
            <person name="Culley D."/>
            <person name="Daum C."/>
            <person name="Ezra D."/>
            <person name="Gonzalez J."/>
            <person name="Henrissat B."/>
            <person name="Kuo A."/>
            <person name="Liang C."/>
            <person name="Lipzen A."/>
            <person name="Lutzoni F."/>
            <person name="Magnuson J."/>
            <person name="Mondo S."/>
            <person name="Nolan M."/>
            <person name="Ohm R."/>
            <person name="Pangilinan J."/>
            <person name="Park H.-J."/>
            <person name="Ramirez L."/>
            <person name="Alfaro M."/>
            <person name="Sun H."/>
            <person name="Tritt A."/>
            <person name="Yoshinaga Y."/>
            <person name="Zwiers L.-H."/>
            <person name="Turgeon B."/>
            <person name="Goodwin S."/>
            <person name="Spatafora J."/>
            <person name="Crous P."/>
            <person name="Grigoriev I."/>
        </authorList>
    </citation>
    <scope>NUCLEOTIDE SEQUENCE</scope>
    <source>
        <strain evidence="1">CBS 123094</strain>
    </source>
</reference>
<sequence>MHAPSDHRFKARSLGDLSQVSVLWITGDCWSSSEEEYLGLLGSLLRPLSITIMSQLLSPIERLATELIQHIASFLITDFDHHEDLSHLVDSESLSALRITSRRMYRATKFVFETAPRVQTVQFSPDGLIRLVHASKQQEFRHLVACLLFVASNEFWMPLADFMQQEMSLLGGLGVGNPLDVLMVTALRNMPLLAGLFVSPALLNMQPTRFQSQYLINSHFGGTLLSEFLLAGTAIRHVAVTSLSTGLGIPTTALDHLPQAVAPQHLRSLRLLLNSPTALPEMVLELLLSAHSLVDLSLRLDGTTPAQIDDLFSGVAGLHLSNLKSLHLSGINFEESSMRAFLVQHQIRVLRLENSNVWGSWQLVLSELVGSPTMRSLGLAHISQDDRRVCFPTGAQTQTRSDEEWDLALARLRLGLVVAGGRRFRWGRDALELDF</sequence>
<dbReference type="Proteomes" id="UP000799779">
    <property type="component" value="Unassembled WGS sequence"/>
</dbReference>
<name>A0A6A5WUV6_9PLEO</name>
<gene>
    <name evidence="1" type="ORF">P154DRAFT_560651</name>
</gene>
<evidence type="ECO:0000313" key="2">
    <source>
        <dbReference type="Proteomes" id="UP000799779"/>
    </source>
</evidence>
<dbReference type="SUPFAM" id="SSF52047">
    <property type="entry name" value="RNI-like"/>
    <property type="match status" value="1"/>
</dbReference>
<dbReference type="AlphaFoldDB" id="A0A6A5WUV6"/>
<keyword evidence="2" id="KW-1185">Reference proteome</keyword>
<protein>
    <submittedName>
        <fullName evidence="1">Uncharacterized protein</fullName>
    </submittedName>
</protein>
<accession>A0A6A5WUV6</accession>
<dbReference type="InterPro" id="IPR032675">
    <property type="entry name" value="LRR_dom_sf"/>
</dbReference>
<dbReference type="Gene3D" id="3.80.10.10">
    <property type="entry name" value="Ribonuclease Inhibitor"/>
    <property type="match status" value="1"/>
</dbReference>